<comment type="caution">
    <text evidence="1">The sequence shown here is derived from an EMBL/GenBank/DDBJ whole genome shotgun (WGS) entry which is preliminary data.</text>
</comment>
<proteinExistence type="predicted"/>
<dbReference type="EMBL" id="SRYJ01000007">
    <property type="protein sequence ID" value="TGY72167.1"/>
    <property type="molecule type" value="Genomic_DNA"/>
</dbReference>
<accession>A0A4S2FSG4</accession>
<organism evidence="1 2">
    <name type="scientific">Phocaeicola sartorii</name>
    <dbReference type="NCBI Taxonomy" id="671267"/>
    <lineage>
        <taxon>Bacteria</taxon>
        <taxon>Pseudomonadati</taxon>
        <taxon>Bacteroidota</taxon>
        <taxon>Bacteroidia</taxon>
        <taxon>Bacteroidales</taxon>
        <taxon>Bacteroidaceae</taxon>
        <taxon>Phocaeicola</taxon>
    </lineage>
</organism>
<reference evidence="1 2" key="1">
    <citation type="submission" date="2019-04" db="EMBL/GenBank/DDBJ databases">
        <title>Microbes associate with the intestines of laboratory mice.</title>
        <authorList>
            <person name="Navarre W."/>
            <person name="Wong E."/>
            <person name="Huang K."/>
            <person name="Tropini C."/>
            <person name="Ng K."/>
            <person name="Yu B."/>
        </authorList>
    </citation>
    <scope>NUCLEOTIDE SEQUENCE [LARGE SCALE GENOMIC DNA]</scope>
    <source>
        <strain evidence="1 2">NM22_B1</strain>
    </source>
</reference>
<dbReference type="AlphaFoldDB" id="A0A4S2FSG4"/>
<evidence type="ECO:0000313" key="1">
    <source>
        <dbReference type="EMBL" id="TGY72167.1"/>
    </source>
</evidence>
<evidence type="ECO:0000313" key="2">
    <source>
        <dbReference type="Proteomes" id="UP000310760"/>
    </source>
</evidence>
<gene>
    <name evidence="1" type="ORF">E5339_04765</name>
</gene>
<protein>
    <submittedName>
        <fullName evidence="1">Uncharacterized protein</fullName>
    </submittedName>
</protein>
<name>A0A4S2FSG4_9BACT</name>
<sequence length="60" mass="6795">MKDFSQKKAMEDSELKKEEIIPAEDILTDEMAEEVEGGKIRICISGKIVNDELPQENGRD</sequence>
<dbReference type="Proteomes" id="UP000310760">
    <property type="component" value="Unassembled WGS sequence"/>
</dbReference>
<dbReference type="RefSeq" id="WP_135950559.1">
    <property type="nucleotide sequence ID" value="NZ_CAONFL010000059.1"/>
</dbReference>